<dbReference type="InterPro" id="IPR015915">
    <property type="entry name" value="Kelch-typ_b-propeller"/>
</dbReference>
<keyword evidence="1" id="KW-0880">Kelch repeat</keyword>
<dbReference type="SMART" id="SM00612">
    <property type="entry name" value="Kelch"/>
    <property type="match status" value="6"/>
</dbReference>
<keyword evidence="2" id="KW-0677">Repeat</keyword>
<evidence type="ECO:0000259" key="4">
    <source>
        <dbReference type="PROSITE" id="PS50825"/>
    </source>
</evidence>
<sequence>MLLGAVSLYPGCIPEQDGSPSEPGEQRAASTHEEATPSGLESDGSAGAEGPGLLNVPREYTPTPLAGEPPGEIALKPNVIRGTASLTNQNPVILDLLAKDPWHTQGFAFAVSTNPTGYSAYTYNVKYLSPTKLTFEMMVESNAGGAQGVVYKLVADRGVWQHPPNNFNSHTFLQLSDIRVKPIDLQPSPTEVELKSCLGVVQFEIGEDENCQTLAKGIKNLALDSVWTYGTENSRTAYIQSGTSRTVYIVYDVTTPNGLERVHEPFTWKNFKCDEVVRICKRLRAPTPIPTGGITGPIEVHGETIKGNRQITAYLGSNYHTRSTSAPGTAPVTDPSKWWTLSPLLAGPYRSLYADAFLRTKRDFTYIRPPHFISSNTDLGQFSAIANTTSPLTRVINGELRYPFSINPAFFQGSIRLANPSIPKNPGSISALQYLYFEADHDGNNDGIPDVPSFQQTRIYSFVGNDFDNHWGFSNTSFPGKFNPETGELSSQYEQVLPGTYDLPFTWIQQGLKLRFWSQGKSFDTHPGLYDAKKFRNGTLEFYSSANRSKRMSPGERHAIHHEYCFNELRLFYRTELGRFYNPALDVSGGYKGQDWREKDVDYRVTGSFYGDPYVNGYPVGSHPKNEGFLYMTLPQGTFTLKPRAKMVNDSGGATEASFAPVSVTAGCGQFINIVPPLAVNIQPVARCASGGQVPISGVVKSSPAAVDRIWYRINDGPEVTLCTNCGKDVPFSFTATLQSCENTIKVFAYTAGLEEPAMSSQQVVWDDPSDGPSCPGTYCVNRPPDVRCRNVTVASNETCTSGCASVDDGSSDPDPGDTLTCTQTPECPYKLGTQQVTLTCQDTAGNSASCTSTVTVKDMEPPVITCPSVPVLACMDGGAQASFAPTAQDACGAVSTTCGPASGATFPLGTTNTLCTATDASGNRASCSFNVTVRDDEPPQLTCPKPSTLECERGHAVDLPPATASDTCALARVEKPVLASFPLGTTLLTYKAADTAGHEVSCTTSLTLKDTRPPVLTLLGPDTVVLGCGTSDYTEPGYSALDACSGDLSAQVQVSGTVNSAVPGRYPLTYSVTDDAGLTTTATRIVEVVKADGRCCTSNSGHFTPTASGTSALHLQHTATGLGDGRVLVIGGYSPTAELYDAVTGTWLSTGAPSTTRRLHTATLLLDGRVLVTGGEDADATRSVEVYDPLSGAWSPTGNLLTHRREHAAVRLKDGRVLIVGGTRDTGEVLASAELYEPTTGIWTALQPMAHARRAFTATALADGRVLVAGGLIDTGDKCQGTNCLGSAEVYDPATGTWSVTGNMQGARGFHTAARLADGRVLVSGGDLDGPSSTTSELFDPTSGTWSTTGDMLSPRRRHSLTPLPDGRILAAGGYDASLGIHATSELFDPRTGAWCPTGALGQKRYEHTATPLPDGRVLITAGVSTTSQHTAEVYSLTK</sequence>
<dbReference type="KEGG" id="mbd:MEBOL_001669"/>
<proteinExistence type="predicted"/>
<dbReference type="Pfam" id="PF16403">
    <property type="entry name" value="Bact_surface_Ig-like"/>
    <property type="match status" value="1"/>
</dbReference>
<name>A0A250IAI1_9BACT</name>
<dbReference type="Pfam" id="PF02494">
    <property type="entry name" value="HYR"/>
    <property type="match status" value="2"/>
</dbReference>
<gene>
    <name evidence="5" type="ORF">MEBOL_001669</name>
</gene>
<evidence type="ECO:0000256" key="1">
    <source>
        <dbReference type="ARBA" id="ARBA00022441"/>
    </source>
</evidence>
<evidence type="ECO:0000313" key="6">
    <source>
        <dbReference type="Proteomes" id="UP000217289"/>
    </source>
</evidence>
<evidence type="ECO:0000256" key="2">
    <source>
        <dbReference type="ARBA" id="ARBA00022737"/>
    </source>
</evidence>
<dbReference type="EMBL" id="CP022163">
    <property type="protein sequence ID" value="ATB28223.1"/>
    <property type="molecule type" value="Genomic_DNA"/>
</dbReference>
<reference evidence="5 6" key="1">
    <citation type="submission" date="2017-06" db="EMBL/GenBank/DDBJ databases">
        <authorList>
            <person name="Kim H.J."/>
            <person name="Triplett B.A."/>
        </authorList>
    </citation>
    <scope>NUCLEOTIDE SEQUENCE [LARGE SCALE GENOMIC DNA]</scope>
    <source>
        <strain evidence="5 6">DSM 14713</strain>
    </source>
</reference>
<dbReference type="Gene3D" id="2.60.40.10">
    <property type="entry name" value="Immunoglobulins"/>
    <property type="match status" value="1"/>
</dbReference>
<dbReference type="InterPro" id="IPR003410">
    <property type="entry name" value="HYR_dom"/>
</dbReference>
<accession>A0A250IAI1</accession>
<organism evidence="5 6">
    <name type="scientific">Melittangium boletus DSM 14713</name>
    <dbReference type="NCBI Taxonomy" id="1294270"/>
    <lineage>
        <taxon>Bacteria</taxon>
        <taxon>Pseudomonadati</taxon>
        <taxon>Myxococcota</taxon>
        <taxon>Myxococcia</taxon>
        <taxon>Myxococcales</taxon>
        <taxon>Cystobacterineae</taxon>
        <taxon>Archangiaceae</taxon>
        <taxon>Melittangium</taxon>
    </lineage>
</organism>
<evidence type="ECO:0000256" key="3">
    <source>
        <dbReference type="SAM" id="MobiDB-lite"/>
    </source>
</evidence>
<keyword evidence="6" id="KW-1185">Reference proteome</keyword>
<dbReference type="InterPro" id="IPR032179">
    <property type="entry name" value="Cry22Aa_Ig-like"/>
</dbReference>
<dbReference type="Gene3D" id="2.120.10.80">
    <property type="entry name" value="Kelch-type beta propeller"/>
    <property type="match status" value="1"/>
</dbReference>
<feature type="region of interest" description="Disordered" evidence="3">
    <location>
        <begin position="9"/>
        <end position="71"/>
    </location>
</feature>
<dbReference type="Pfam" id="PF01344">
    <property type="entry name" value="Kelch_1"/>
    <property type="match status" value="3"/>
</dbReference>
<dbReference type="PANTHER" id="PTHR46344">
    <property type="entry name" value="OS02G0202900 PROTEIN"/>
    <property type="match status" value="1"/>
</dbReference>
<dbReference type="PANTHER" id="PTHR46344:SF27">
    <property type="entry name" value="KELCH REPEAT SUPERFAMILY PROTEIN"/>
    <property type="match status" value="1"/>
</dbReference>
<evidence type="ECO:0000313" key="5">
    <source>
        <dbReference type="EMBL" id="ATB28223.1"/>
    </source>
</evidence>
<dbReference type="InterPro" id="IPR013783">
    <property type="entry name" value="Ig-like_fold"/>
</dbReference>
<dbReference type="SUPFAM" id="SSF117281">
    <property type="entry name" value="Kelch motif"/>
    <property type="match status" value="2"/>
</dbReference>
<dbReference type="Proteomes" id="UP000217289">
    <property type="component" value="Chromosome"/>
</dbReference>
<dbReference type="InterPro" id="IPR006652">
    <property type="entry name" value="Kelch_1"/>
</dbReference>
<dbReference type="PROSITE" id="PS50825">
    <property type="entry name" value="HYR"/>
    <property type="match status" value="1"/>
</dbReference>
<dbReference type="InterPro" id="IPR037293">
    <property type="entry name" value="Gal_Oxidase_central_sf"/>
</dbReference>
<feature type="domain" description="HYR" evidence="4">
    <location>
        <begin position="858"/>
        <end position="936"/>
    </location>
</feature>
<protein>
    <recommendedName>
        <fullName evidence="4">HYR domain-containing protein</fullName>
    </recommendedName>
</protein>
<dbReference type="Gene3D" id="2.130.10.80">
    <property type="entry name" value="Galactose oxidase/kelch, beta-propeller"/>
    <property type="match status" value="1"/>
</dbReference>